<organism evidence="8 9">
    <name type="scientific">Zopfia rhizophila CBS 207.26</name>
    <dbReference type="NCBI Taxonomy" id="1314779"/>
    <lineage>
        <taxon>Eukaryota</taxon>
        <taxon>Fungi</taxon>
        <taxon>Dikarya</taxon>
        <taxon>Ascomycota</taxon>
        <taxon>Pezizomycotina</taxon>
        <taxon>Dothideomycetes</taxon>
        <taxon>Dothideomycetes incertae sedis</taxon>
        <taxon>Zopfiaceae</taxon>
        <taxon>Zopfia</taxon>
    </lineage>
</organism>
<evidence type="ECO:0000256" key="7">
    <source>
        <dbReference type="SAM" id="MobiDB-lite"/>
    </source>
</evidence>
<dbReference type="Proteomes" id="UP000800200">
    <property type="component" value="Unassembled WGS sequence"/>
</dbReference>
<dbReference type="PANTHER" id="PTHR17204:SF5">
    <property type="entry name" value="PRE-MRNA-PROCESSING FACTOR 39"/>
    <property type="match status" value="1"/>
</dbReference>
<reference evidence="8" key="1">
    <citation type="journal article" date="2020" name="Stud. Mycol.">
        <title>101 Dothideomycetes genomes: a test case for predicting lifestyles and emergence of pathogens.</title>
        <authorList>
            <person name="Haridas S."/>
            <person name="Albert R."/>
            <person name="Binder M."/>
            <person name="Bloem J."/>
            <person name="Labutti K."/>
            <person name="Salamov A."/>
            <person name="Andreopoulos B."/>
            <person name="Baker S."/>
            <person name="Barry K."/>
            <person name="Bills G."/>
            <person name="Bluhm B."/>
            <person name="Cannon C."/>
            <person name="Castanera R."/>
            <person name="Culley D."/>
            <person name="Daum C."/>
            <person name="Ezra D."/>
            <person name="Gonzalez J."/>
            <person name="Henrissat B."/>
            <person name="Kuo A."/>
            <person name="Liang C."/>
            <person name="Lipzen A."/>
            <person name="Lutzoni F."/>
            <person name="Magnuson J."/>
            <person name="Mondo S."/>
            <person name="Nolan M."/>
            <person name="Ohm R."/>
            <person name="Pangilinan J."/>
            <person name="Park H.-J."/>
            <person name="Ramirez L."/>
            <person name="Alfaro M."/>
            <person name="Sun H."/>
            <person name="Tritt A."/>
            <person name="Yoshinaga Y."/>
            <person name="Zwiers L.-H."/>
            <person name="Turgeon B."/>
            <person name="Goodwin S."/>
            <person name="Spatafora J."/>
            <person name="Crous P."/>
            <person name="Grigoriev I."/>
        </authorList>
    </citation>
    <scope>NUCLEOTIDE SEQUENCE</scope>
    <source>
        <strain evidence="8">CBS 207.26</strain>
    </source>
</reference>
<evidence type="ECO:0000256" key="2">
    <source>
        <dbReference type="ARBA" id="ARBA00022664"/>
    </source>
</evidence>
<dbReference type="FunFam" id="1.25.40.10:FF:000451">
    <property type="entry name" value="mRNA splicing protein (Prp39), putative"/>
    <property type="match status" value="1"/>
</dbReference>
<evidence type="ECO:0000256" key="1">
    <source>
        <dbReference type="ARBA" id="ARBA00004123"/>
    </source>
</evidence>
<dbReference type="SMART" id="SM00386">
    <property type="entry name" value="HAT"/>
    <property type="match status" value="6"/>
</dbReference>
<dbReference type="InterPro" id="IPR011990">
    <property type="entry name" value="TPR-like_helical_dom_sf"/>
</dbReference>
<keyword evidence="4" id="KW-0508">mRNA splicing</keyword>
<dbReference type="GO" id="GO:0000395">
    <property type="term" value="P:mRNA 5'-splice site recognition"/>
    <property type="evidence" value="ECO:0007669"/>
    <property type="project" value="TreeGrafter"/>
</dbReference>
<keyword evidence="2" id="KW-0507">mRNA processing</keyword>
<evidence type="ECO:0000256" key="6">
    <source>
        <dbReference type="ARBA" id="ARBA00038019"/>
    </source>
</evidence>
<dbReference type="GO" id="GO:0005685">
    <property type="term" value="C:U1 snRNP"/>
    <property type="evidence" value="ECO:0007669"/>
    <property type="project" value="TreeGrafter"/>
</dbReference>
<dbReference type="GO" id="GO:0071004">
    <property type="term" value="C:U2-type prespliceosome"/>
    <property type="evidence" value="ECO:0007669"/>
    <property type="project" value="TreeGrafter"/>
</dbReference>
<feature type="compositionally biased region" description="Basic and acidic residues" evidence="7">
    <location>
        <begin position="555"/>
        <end position="564"/>
    </location>
</feature>
<dbReference type="InterPro" id="IPR003107">
    <property type="entry name" value="HAT"/>
</dbReference>
<dbReference type="GO" id="GO:0030627">
    <property type="term" value="F:pre-mRNA 5'-splice site binding"/>
    <property type="evidence" value="ECO:0007669"/>
    <property type="project" value="TreeGrafter"/>
</dbReference>
<name>A0A6A6DB64_9PEZI</name>
<dbReference type="FunFam" id="1.25.40.10:FF:000064">
    <property type="entry name" value="Putative pre-mrna-processing factor 39"/>
    <property type="match status" value="1"/>
</dbReference>
<keyword evidence="5" id="KW-0539">Nucleus</keyword>
<gene>
    <name evidence="8" type="ORF">K469DRAFT_606323</name>
</gene>
<evidence type="ECO:0000256" key="3">
    <source>
        <dbReference type="ARBA" id="ARBA00022737"/>
    </source>
</evidence>
<evidence type="ECO:0000313" key="8">
    <source>
        <dbReference type="EMBL" id="KAF2176691.1"/>
    </source>
</evidence>
<keyword evidence="3" id="KW-0677">Repeat</keyword>
<comment type="subcellular location">
    <subcellularLocation>
        <location evidence="1">Nucleus</location>
    </subcellularLocation>
</comment>
<protein>
    <submittedName>
        <fullName evidence="8">TPR-like protein</fullName>
    </submittedName>
</protein>
<evidence type="ECO:0000256" key="4">
    <source>
        <dbReference type="ARBA" id="ARBA00023187"/>
    </source>
</evidence>
<proteinExistence type="inferred from homology"/>
<evidence type="ECO:0000313" key="9">
    <source>
        <dbReference type="Proteomes" id="UP000800200"/>
    </source>
</evidence>
<dbReference type="PANTHER" id="PTHR17204">
    <property type="entry name" value="PRE-MRNA PROCESSING PROTEIN PRP39-RELATED"/>
    <property type="match status" value="1"/>
</dbReference>
<dbReference type="EMBL" id="ML994703">
    <property type="protein sequence ID" value="KAF2176691.1"/>
    <property type="molecule type" value="Genomic_DNA"/>
</dbReference>
<dbReference type="Pfam" id="PF23241">
    <property type="entry name" value="HAT_PRP39_C"/>
    <property type="match status" value="1"/>
</dbReference>
<dbReference type="OrthoDB" id="10265668at2759"/>
<dbReference type="Pfam" id="PF23240">
    <property type="entry name" value="HAT_PRP39_N"/>
    <property type="match status" value="1"/>
</dbReference>
<evidence type="ECO:0000256" key="5">
    <source>
        <dbReference type="ARBA" id="ARBA00023242"/>
    </source>
</evidence>
<comment type="similarity">
    <text evidence="6">Belongs to the PRP39 family.</text>
</comment>
<keyword evidence="9" id="KW-1185">Reference proteome</keyword>
<accession>A0A6A6DB64</accession>
<dbReference type="AlphaFoldDB" id="A0A6A6DB64"/>
<dbReference type="GO" id="GO:0000243">
    <property type="term" value="C:commitment complex"/>
    <property type="evidence" value="ECO:0007669"/>
    <property type="project" value="TreeGrafter"/>
</dbReference>
<feature type="region of interest" description="Disordered" evidence="7">
    <location>
        <begin position="544"/>
        <end position="571"/>
    </location>
</feature>
<dbReference type="SUPFAM" id="SSF48452">
    <property type="entry name" value="TPR-like"/>
    <property type="match status" value="1"/>
</dbReference>
<dbReference type="InterPro" id="IPR059164">
    <property type="entry name" value="HAT_PRP39_C"/>
</dbReference>
<dbReference type="Gene3D" id="1.25.40.10">
    <property type="entry name" value="Tetratricopeptide repeat domain"/>
    <property type="match status" value="2"/>
</dbReference>
<sequence>MIIGRGAISHIRYMGDDEAAPDIKKKLDAVAENEDEFAPWEALVTTVESLEGGLTRNSSPSAIELVRNVYDCLLAKFCLFFGYWKKYADLEFSIGGTETAEMVYERGVSCIPNSVDLWANYCAFKVDTCHDPDVIRELFERGAKSVGLDYMSHPFWDKYIEFEERVDGKENITKILERVIHIPTYQYSRYFERFRNWGTSRPIEELVDAELLGAFRAAVHNENLGQPRSELEVDRQLRLKIDAYHTEIFHRTQTETTKRWSYEQGIKRAYFHVTELDEEQIVNWRKYLDFEETEGDYTRTAFLYERCLVACALYEEFWLRYARWLLGQGKEEDARIIYMKASTIFVPISRPTIRLHWARCEEKLGRVDVARAIHEAILDVIPNHEETMISYAGIERRHKDLDAAITLLENYIRSDQVDIYAKGKLAAEQARLLWQCKGSPEEARKHFQNTSRSYLDVKAFWIKYLQFEIALPAGEETEADSHARIKAVHDRMRMEARLPPQTMKDLSHYYMEYLLDRGGKEAASEYMELDKEVNGYVSSTPISPLPPSSLPFLPAREEHSYHTDKSRKHLS</sequence>